<accession>A0A250IDL3</accession>
<dbReference type="GO" id="GO:0016887">
    <property type="term" value="F:ATP hydrolysis activity"/>
    <property type="evidence" value="ECO:0007669"/>
    <property type="project" value="TreeGrafter"/>
</dbReference>
<evidence type="ECO:0000256" key="1">
    <source>
        <dbReference type="SAM" id="MobiDB-lite"/>
    </source>
</evidence>
<dbReference type="Gene3D" id="3.30.300.160">
    <property type="entry name" value="Type II secretion system, protein E, N-terminal domain"/>
    <property type="match status" value="1"/>
</dbReference>
<dbReference type="InterPro" id="IPR037257">
    <property type="entry name" value="T2SS_E_N_sf"/>
</dbReference>
<dbReference type="Proteomes" id="UP000217289">
    <property type="component" value="Chromosome"/>
</dbReference>
<organism evidence="3 4">
    <name type="scientific">Melittangium boletus DSM 14713</name>
    <dbReference type="NCBI Taxonomy" id="1294270"/>
    <lineage>
        <taxon>Bacteria</taxon>
        <taxon>Pseudomonadati</taxon>
        <taxon>Myxococcota</taxon>
        <taxon>Myxococcia</taxon>
        <taxon>Myxococcales</taxon>
        <taxon>Cystobacterineae</taxon>
        <taxon>Archangiaceae</taxon>
        <taxon>Melittangium</taxon>
    </lineage>
</organism>
<feature type="compositionally biased region" description="Basic and acidic residues" evidence="1">
    <location>
        <begin position="26"/>
        <end position="35"/>
    </location>
</feature>
<dbReference type="PANTHER" id="PTHR30258">
    <property type="entry name" value="TYPE II SECRETION SYSTEM PROTEIN GSPE-RELATED"/>
    <property type="match status" value="1"/>
</dbReference>
<proteinExistence type="predicted"/>
<feature type="region of interest" description="Disordered" evidence="1">
    <location>
        <begin position="1"/>
        <end position="68"/>
    </location>
</feature>
<dbReference type="KEGG" id="mbd:MEBOL_003320"/>
<evidence type="ECO:0000313" key="3">
    <source>
        <dbReference type="EMBL" id="ATB29865.1"/>
    </source>
</evidence>
<dbReference type="Pfam" id="PF05157">
    <property type="entry name" value="MshEN"/>
    <property type="match status" value="1"/>
</dbReference>
<dbReference type="SUPFAM" id="SSF160246">
    <property type="entry name" value="EspE N-terminal domain-like"/>
    <property type="match status" value="1"/>
</dbReference>
<protein>
    <recommendedName>
        <fullName evidence="2">Type II secretion system protein GspE N-terminal domain-containing protein</fullName>
    </recommendedName>
</protein>
<sequence length="358" mass="38701">MRSLRAHSHGGQAVESVDHPTPARAGRPDKADSRSRRARWTSNEQPRRGRETSAPGAPALPMGRLTGGLSMLTTKKRLGEILLEKRMVDGRQLHSALAHQRTGGAPLGQVMLDLRLCTATQLLEALALQTGVPALDLDAERLDPTLAHQVPRRLAERHRVVPLRLEGPRNTVLVVAIAAPASLPALEAVRTVTNKSWVVPKLVTDEALARAIDRLYGLADAASGPDDTSLEALLEHTAHALTERPRPTGTVLVYGWREGVGEALVRLLSEAGHRAALASEAEVLAAKAEVLVFAPLPWLEALPRRPRARMLAAGKEPWTDKDRARRFGAHGFIAAPLEEALLRSEVRRLLGGAPARAD</sequence>
<feature type="domain" description="Type II secretion system protein GspE N-terminal" evidence="2">
    <location>
        <begin position="131"/>
        <end position="221"/>
    </location>
</feature>
<dbReference type="GO" id="GO:0005886">
    <property type="term" value="C:plasma membrane"/>
    <property type="evidence" value="ECO:0007669"/>
    <property type="project" value="TreeGrafter"/>
</dbReference>
<keyword evidence="4" id="KW-1185">Reference proteome</keyword>
<dbReference type="InterPro" id="IPR007831">
    <property type="entry name" value="T2SS_GspE_N"/>
</dbReference>
<evidence type="ECO:0000313" key="4">
    <source>
        <dbReference type="Proteomes" id="UP000217289"/>
    </source>
</evidence>
<dbReference type="PANTHER" id="PTHR30258:SF1">
    <property type="entry name" value="PROTEIN TRANSPORT PROTEIN HOFB HOMOLOG"/>
    <property type="match status" value="1"/>
</dbReference>
<evidence type="ECO:0000259" key="2">
    <source>
        <dbReference type="Pfam" id="PF05157"/>
    </source>
</evidence>
<dbReference type="AlphaFoldDB" id="A0A250IDL3"/>
<gene>
    <name evidence="3" type="ORF">MEBOL_003320</name>
</gene>
<dbReference type="EMBL" id="CP022163">
    <property type="protein sequence ID" value="ATB29865.1"/>
    <property type="molecule type" value="Genomic_DNA"/>
</dbReference>
<reference evidence="3 4" key="1">
    <citation type="submission" date="2017-06" db="EMBL/GenBank/DDBJ databases">
        <authorList>
            <person name="Kim H.J."/>
            <person name="Triplett B.A."/>
        </authorList>
    </citation>
    <scope>NUCLEOTIDE SEQUENCE [LARGE SCALE GENOMIC DNA]</scope>
    <source>
        <strain evidence="3 4">DSM 14713</strain>
    </source>
</reference>
<name>A0A250IDL3_9BACT</name>